<accession>A0A5J4QS08</accession>
<sequence>DSFLHTRLHEIFVQLEVEQDVVDEDDEDEDGDFYNLKDQKEKEKEKEKENENNQIKPRLSIEQKKQRIADRVIHRLQMALATFRTLREKQNTPGTEEAEELEFERWLNELEEYPK</sequence>
<reference evidence="2 3" key="1">
    <citation type="submission" date="2019-03" db="EMBL/GenBank/DDBJ databases">
        <title>Single cell metagenomics reveals metabolic interactions within the superorganism composed of flagellate Streblomastix strix and complex community of Bacteroidetes bacteria on its surface.</title>
        <authorList>
            <person name="Treitli S.C."/>
            <person name="Kolisko M."/>
            <person name="Husnik F."/>
            <person name="Keeling P."/>
            <person name="Hampl V."/>
        </authorList>
    </citation>
    <scope>NUCLEOTIDE SEQUENCE [LARGE SCALE GENOMIC DNA]</scope>
    <source>
        <strain evidence="2">ST1C</strain>
    </source>
</reference>
<protein>
    <submittedName>
        <fullName evidence="2">Uncharacterized protein</fullName>
    </submittedName>
</protein>
<evidence type="ECO:0000256" key="1">
    <source>
        <dbReference type="SAM" id="MobiDB-lite"/>
    </source>
</evidence>
<dbReference type="EMBL" id="SNRW01044497">
    <property type="protein sequence ID" value="KAA6323959.1"/>
    <property type="molecule type" value="Genomic_DNA"/>
</dbReference>
<dbReference type="Proteomes" id="UP000324800">
    <property type="component" value="Unassembled WGS sequence"/>
</dbReference>
<feature type="non-terminal residue" evidence="2">
    <location>
        <position position="1"/>
    </location>
</feature>
<gene>
    <name evidence="2" type="ORF">EZS28_054250</name>
</gene>
<evidence type="ECO:0000313" key="3">
    <source>
        <dbReference type="Proteomes" id="UP000324800"/>
    </source>
</evidence>
<feature type="compositionally biased region" description="Acidic residues" evidence="1">
    <location>
        <begin position="19"/>
        <end position="32"/>
    </location>
</feature>
<feature type="non-terminal residue" evidence="2">
    <location>
        <position position="115"/>
    </location>
</feature>
<dbReference type="AlphaFoldDB" id="A0A5J4QS08"/>
<evidence type="ECO:0000313" key="2">
    <source>
        <dbReference type="EMBL" id="KAA6323959.1"/>
    </source>
</evidence>
<comment type="caution">
    <text evidence="2">The sequence shown here is derived from an EMBL/GenBank/DDBJ whole genome shotgun (WGS) entry which is preliminary data.</text>
</comment>
<proteinExistence type="predicted"/>
<organism evidence="2 3">
    <name type="scientific">Streblomastix strix</name>
    <dbReference type="NCBI Taxonomy" id="222440"/>
    <lineage>
        <taxon>Eukaryota</taxon>
        <taxon>Metamonada</taxon>
        <taxon>Preaxostyla</taxon>
        <taxon>Oxymonadida</taxon>
        <taxon>Streblomastigidae</taxon>
        <taxon>Streblomastix</taxon>
    </lineage>
</organism>
<name>A0A5J4QS08_9EUKA</name>
<feature type="compositionally biased region" description="Basic and acidic residues" evidence="1">
    <location>
        <begin position="35"/>
        <end position="51"/>
    </location>
</feature>
<feature type="region of interest" description="Disordered" evidence="1">
    <location>
        <begin position="19"/>
        <end position="61"/>
    </location>
</feature>